<dbReference type="AlphaFoldDB" id="A0A1E2UNZ5"/>
<accession>A0A1E2UNZ5</accession>
<dbReference type="OrthoDB" id="9945970at2"/>
<dbReference type="EMBL" id="LVJZ01000003">
    <property type="protein sequence ID" value="ODB96488.1"/>
    <property type="molecule type" value="Genomic_DNA"/>
</dbReference>
<keyword evidence="2" id="KW-1185">Reference proteome</keyword>
<dbReference type="RefSeq" id="WP_069004216.1">
    <property type="nucleotide sequence ID" value="NZ_LVJW01000003.1"/>
</dbReference>
<comment type="caution">
    <text evidence="1">The sequence shown here is derived from an EMBL/GenBank/DDBJ whole genome shotgun (WGS) entry which is preliminary data.</text>
</comment>
<name>A0A1E2UNZ5_9GAMM</name>
<dbReference type="Proteomes" id="UP000094849">
    <property type="component" value="Unassembled WGS sequence"/>
</dbReference>
<sequence>MSDQLKQMMQVNIKGRAFVICQSHGITDPSIMGYYVQILEEATMGMLNPESSVADFHEALNEKAKWLEREVGQLTDPAVSGESDGAQEGSAEEVVAEQQEPAKPVTAHQQNKKATGYVPEAKSMGERLKDRRSEMEHLLLNDCVTLKLVTPKQAKKHVHELVGRDPKKAEEDLVANLRNALHQQVVGFIRKHNGGPWSSATEQTEIRMQIASTKTLQSLVNLSKMLLSEREEWMAKTKHSLVGRLFGGKVKLDK</sequence>
<protein>
    <submittedName>
        <fullName evidence="1">Uncharacterized protein</fullName>
    </submittedName>
</protein>
<proteinExistence type="predicted"/>
<organism evidence="1 2">
    <name type="scientific">Candidatus Thiodiazotropha endoloripes</name>
    <dbReference type="NCBI Taxonomy" id="1818881"/>
    <lineage>
        <taxon>Bacteria</taxon>
        <taxon>Pseudomonadati</taxon>
        <taxon>Pseudomonadota</taxon>
        <taxon>Gammaproteobacteria</taxon>
        <taxon>Chromatiales</taxon>
        <taxon>Sedimenticolaceae</taxon>
        <taxon>Candidatus Thiodiazotropha</taxon>
    </lineage>
</organism>
<evidence type="ECO:0000313" key="1">
    <source>
        <dbReference type="EMBL" id="ODB96488.1"/>
    </source>
</evidence>
<gene>
    <name evidence="1" type="ORF">A3196_06770</name>
</gene>
<evidence type="ECO:0000313" key="2">
    <source>
        <dbReference type="Proteomes" id="UP000094849"/>
    </source>
</evidence>
<reference evidence="1 2" key="1">
    <citation type="submission" date="2016-03" db="EMBL/GenBank/DDBJ databases">
        <title>Chemosynthetic sulphur-oxidizing symbionts of marine invertebrate animals are capable of nitrogen fixation.</title>
        <authorList>
            <person name="Petersen J.M."/>
            <person name="Kemper A."/>
            <person name="Gruber-Vodicka H."/>
            <person name="Cardini U."/>
            <person name="Geest Mvander."/>
            <person name="Kleiner M."/>
            <person name="Bulgheresi S."/>
            <person name="Fussmann M."/>
            <person name="Herbold C."/>
            <person name="Seah B.K.B."/>
            <person name="Antony C.Paul."/>
            <person name="Liu D."/>
            <person name="Belitz A."/>
            <person name="Weber M."/>
        </authorList>
    </citation>
    <scope>NUCLEOTIDE SEQUENCE [LARGE SCALE GENOMIC DNA]</scope>
    <source>
        <strain evidence="1">G_D</strain>
    </source>
</reference>